<proteinExistence type="predicted"/>
<dbReference type="SMART" id="SM00271">
    <property type="entry name" value="DnaJ"/>
    <property type="match status" value="1"/>
</dbReference>
<evidence type="ECO:0000256" key="1">
    <source>
        <dbReference type="SAM" id="Phobius"/>
    </source>
</evidence>
<dbReference type="AlphaFoldDB" id="A0A1X2H5S9"/>
<dbReference type="STRING" id="13706.A0A1X2H5S9"/>
<evidence type="ECO:0000259" key="2">
    <source>
        <dbReference type="PROSITE" id="PS50076"/>
    </source>
</evidence>
<keyword evidence="1" id="KW-1133">Transmembrane helix</keyword>
<dbReference type="Pfam" id="PF00226">
    <property type="entry name" value="DnaJ"/>
    <property type="match status" value="1"/>
</dbReference>
<dbReference type="PROSITE" id="PS00636">
    <property type="entry name" value="DNAJ_1"/>
    <property type="match status" value="1"/>
</dbReference>
<evidence type="ECO:0000313" key="4">
    <source>
        <dbReference type="Proteomes" id="UP000242180"/>
    </source>
</evidence>
<gene>
    <name evidence="3" type="ORF">BCR43DRAFT_495378</name>
</gene>
<feature type="domain" description="J" evidence="2">
    <location>
        <begin position="27"/>
        <end position="89"/>
    </location>
</feature>
<dbReference type="EMBL" id="MCGN01000008">
    <property type="protein sequence ID" value="ORY93814.1"/>
    <property type="molecule type" value="Genomic_DNA"/>
</dbReference>
<dbReference type="InParanoid" id="A0A1X2H5S9"/>
<dbReference type="PANTHER" id="PTHR24074">
    <property type="entry name" value="CO-CHAPERONE PROTEIN DJLA"/>
    <property type="match status" value="1"/>
</dbReference>
<dbReference type="PROSITE" id="PS50076">
    <property type="entry name" value="DNAJ_2"/>
    <property type="match status" value="1"/>
</dbReference>
<protein>
    <submittedName>
        <fullName evidence="3">DnaJ domain-containing protein</fullName>
    </submittedName>
</protein>
<dbReference type="Proteomes" id="UP000242180">
    <property type="component" value="Unassembled WGS sequence"/>
</dbReference>
<dbReference type="Gene3D" id="1.10.287.110">
    <property type="entry name" value="DnaJ domain"/>
    <property type="match status" value="1"/>
</dbReference>
<comment type="caution">
    <text evidence="3">The sequence shown here is derived from an EMBL/GenBank/DDBJ whole genome shotgun (WGS) entry which is preliminary data.</text>
</comment>
<evidence type="ECO:0000313" key="3">
    <source>
        <dbReference type="EMBL" id="ORY93814.1"/>
    </source>
</evidence>
<organism evidence="3 4">
    <name type="scientific">Syncephalastrum racemosum</name>
    <name type="common">Filamentous fungus</name>
    <dbReference type="NCBI Taxonomy" id="13706"/>
    <lineage>
        <taxon>Eukaryota</taxon>
        <taxon>Fungi</taxon>
        <taxon>Fungi incertae sedis</taxon>
        <taxon>Mucoromycota</taxon>
        <taxon>Mucoromycotina</taxon>
        <taxon>Mucoromycetes</taxon>
        <taxon>Mucorales</taxon>
        <taxon>Syncephalastraceae</taxon>
        <taxon>Syncephalastrum</taxon>
    </lineage>
</organism>
<dbReference type="SUPFAM" id="SSF46565">
    <property type="entry name" value="Chaperone J-domain"/>
    <property type="match status" value="1"/>
</dbReference>
<feature type="transmembrane region" description="Helical" evidence="1">
    <location>
        <begin position="135"/>
        <end position="157"/>
    </location>
</feature>
<keyword evidence="1" id="KW-0812">Transmembrane</keyword>
<dbReference type="PRINTS" id="PR00625">
    <property type="entry name" value="JDOMAIN"/>
</dbReference>
<dbReference type="InterPro" id="IPR001623">
    <property type="entry name" value="DnaJ_domain"/>
</dbReference>
<dbReference type="InterPro" id="IPR018253">
    <property type="entry name" value="DnaJ_domain_CS"/>
</dbReference>
<name>A0A1X2H5S9_SYNRA</name>
<sequence>MFILKQSVPKVCQIRQYASVPAKRKETPYEVLALPPSASRADIKRRYYEMAKTLHPDRPTGNLERFQLVNRAYEILSNPSKRDLYERSGLGWEVPINMTTTPRPQAYHWGVDHETYRGGDWSSHGKPRFMKNETFISIVAGVSVALGILQFCTIMGGHGTLQHAADRHHVRTSKDLERARTEAQLFGNQRAVERMMNHRMKYWRDTAENTAHSKDD</sequence>
<dbReference type="CDD" id="cd06257">
    <property type="entry name" value="DnaJ"/>
    <property type="match status" value="1"/>
</dbReference>
<dbReference type="OMA" id="FYFQSSH"/>
<dbReference type="InterPro" id="IPR036869">
    <property type="entry name" value="J_dom_sf"/>
</dbReference>
<accession>A0A1X2H5S9</accession>
<keyword evidence="4" id="KW-1185">Reference proteome</keyword>
<dbReference type="InterPro" id="IPR050817">
    <property type="entry name" value="DjlA_DnaK_co-chaperone"/>
</dbReference>
<dbReference type="OrthoDB" id="10250354at2759"/>
<keyword evidence="1" id="KW-0472">Membrane</keyword>
<reference evidence="3 4" key="1">
    <citation type="submission" date="2016-07" db="EMBL/GenBank/DDBJ databases">
        <title>Pervasive Adenine N6-methylation of Active Genes in Fungi.</title>
        <authorList>
            <consortium name="DOE Joint Genome Institute"/>
            <person name="Mondo S.J."/>
            <person name="Dannebaum R.O."/>
            <person name="Kuo R.C."/>
            <person name="Labutti K."/>
            <person name="Haridas S."/>
            <person name="Kuo A."/>
            <person name="Salamov A."/>
            <person name="Ahrendt S.R."/>
            <person name="Lipzen A."/>
            <person name="Sullivan W."/>
            <person name="Andreopoulos W.B."/>
            <person name="Clum A."/>
            <person name="Lindquist E."/>
            <person name="Daum C."/>
            <person name="Ramamoorthy G.K."/>
            <person name="Gryganskyi A."/>
            <person name="Culley D."/>
            <person name="Magnuson J.K."/>
            <person name="James T.Y."/>
            <person name="O'Malley M.A."/>
            <person name="Stajich J.E."/>
            <person name="Spatafora J.W."/>
            <person name="Visel A."/>
            <person name="Grigoriev I.V."/>
        </authorList>
    </citation>
    <scope>NUCLEOTIDE SEQUENCE [LARGE SCALE GENOMIC DNA]</scope>
    <source>
        <strain evidence="3 4">NRRL 2496</strain>
    </source>
</reference>